<evidence type="ECO:0000313" key="3">
    <source>
        <dbReference type="Proteomes" id="UP000035366"/>
    </source>
</evidence>
<dbReference type="EMBL" id="CP011497">
    <property type="protein sequence ID" value="AKJ15729.1"/>
    <property type="molecule type" value="Genomic_DNA"/>
</dbReference>
<proteinExistence type="predicted"/>
<evidence type="ECO:0000259" key="1">
    <source>
        <dbReference type="Pfam" id="PF04738"/>
    </source>
</evidence>
<accession>A0ABM5TX57</accession>
<organism evidence="2 3">
    <name type="scientific">Streptomyces incarnatus</name>
    <dbReference type="NCBI Taxonomy" id="665007"/>
    <lineage>
        <taxon>Bacteria</taxon>
        <taxon>Bacillati</taxon>
        <taxon>Actinomycetota</taxon>
        <taxon>Actinomycetes</taxon>
        <taxon>Kitasatosporales</taxon>
        <taxon>Streptomycetaceae</taxon>
        <taxon>Streptomyces</taxon>
    </lineage>
</organism>
<dbReference type="Pfam" id="PF04738">
    <property type="entry name" value="Lant_dehydr_N"/>
    <property type="match status" value="1"/>
</dbReference>
<reference evidence="2 3" key="1">
    <citation type="journal article" date="2015" name="ISME J.">
        <title>Draft Genome Sequence of Streptomyces incarnatus NRRL8089, which Produces the Nucleoside Antibiotic Sinefungin.</title>
        <authorList>
            <person name="Oshima K."/>
            <person name="Hattori M."/>
            <person name="Shimizu H."/>
            <person name="Fukuda K."/>
            <person name="Nemoto M."/>
            <person name="Inagaki K."/>
            <person name="Tamura T."/>
        </authorList>
    </citation>
    <scope>NUCLEOTIDE SEQUENCE [LARGE SCALE GENOMIC DNA]</scope>
    <source>
        <strain evidence="2 3">NRRL 8089</strain>
    </source>
</reference>
<keyword evidence="3" id="KW-1185">Reference proteome</keyword>
<gene>
    <name evidence="2" type="ORF">ABB07_38485</name>
</gene>
<sequence>MPVVVLRQAGYPMELLDPLLAPDAAEEAMSLLDSRDRLAGLADEVKKLLRKHQITGGQQLSSRAGQLRPVPEAELNGALAGLPNDASATLRNYQEAAIRLGDRWAAFAVRHRERLAAARLAVTETFSDPSLRQVLLLSNDAAYPEFSSWLDSFHGEAGPRTRKMTDLLAMYLQRVTTKNETHSHFGPIAVGRVVRDTPGIAWVPRQPLERRSYFAHWAAERLAAAAGQTPGLGDHVRPRRRPLAFLRDGRIDLYAFTTRDGLDIDWDFQHLGGAEVSPSEEWLWQRCNGDRTVLELRAEWSERHGPRHQSLFDEVLRRLTEREWVIAEFEIPVGGSQPLAALRDMLPAAVEPARQILDVITRFEQDLVRFSALPLAQRPALLSDAKHRFESVTRSPANRNSGLHYADRSILFEEAHGELRDLTIGPDIARFITDELSIVYDTVLAGPRLRMRRETAILTRWVTDRFGTGTEVDLDRLYADFFDDRDRLAAECAVVDAELADLDEAMTGAVLGDDTERREVVIPRERVEEVLSAYPDSPAAVCNPDILFAATSQEALRRGDFTAVIGDCHAVREVITHTSFGPLVQETAPQLLPEVYRGYLSLLDDDEVLVNLSRGHPDKTSTQLCYPCYDLEVYGRSAQTRDKVLQPSQLYVVVRDGRLELRARGVEGRLRLMAPPAGGPSIVQDPLSPFSFPRHFGGVGLRASALDHVPRIRCGRVVLHRETWRIPTARLRGLALSGDRVTADDAAQFLTICRLRAEHGLPQQVFVKVPGEPKPLYVDWDAPLLVRQLCRLARKTDGTLEISEMLPGRDQRWLETGARRYTAELRCAVFSSGRRR</sequence>
<dbReference type="Proteomes" id="UP000035366">
    <property type="component" value="Chromosome"/>
</dbReference>
<name>A0ABM5TX57_9ACTN</name>
<dbReference type="InterPro" id="IPR006827">
    <property type="entry name" value="Lant_deHydtase_N"/>
</dbReference>
<feature type="domain" description="Lantibiotic dehydratase N-terminal" evidence="1">
    <location>
        <begin position="128"/>
        <end position="788"/>
    </location>
</feature>
<evidence type="ECO:0000313" key="2">
    <source>
        <dbReference type="EMBL" id="AKJ15729.1"/>
    </source>
</evidence>
<protein>
    <recommendedName>
        <fullName evidence="1">Lantibiotic dehydratase N-terminal domain-containing protein</fullName>
    </recommendedName>
</protein>